<proteinExistence type="predicted"/>
<keyword evidence="2" id="KW-1185">Reference proteome</keyword>
<gene>
    <name evidence="1" type="ORF">ETSY2_16215</name>
</gene>
<dbReference type="HOGENOM" id="CLU_526478_0_0_7"/>
<dbReference type="EMBL" id="AZHX01000658">
    <property type="protein sequence ID" value="ETX06590.1"/>
    <property type="molecule type" value="Genomic_DNA"/>
</dbReference>
<name>W4M8Q7_9BACT</name>
<comment type="caution">
    <text evidence="1">The sequence shown here is derived from an EMBL/GenBank/DDBJ whole genome shotgun (WGS) entry which is preliminary data.</text>
</comment>
<dbReference type="AlphaFoldDB" id="W4M8Q7"/>
<protein>
    <submittedName>
        <fullName evidence="1">Uncharacterized protein</fullName>
    </submittedName>
</protein>
<reference evidence="1 2" key="1">
    <citation type="journal article" date="2014" name="Nature">
        <title>An environmental bacterial taxon with a large and distinct metabolic repertoire.</title>
        <authorList>
            <person name="Wilson M.C."/>
            <person name="Mori T."/>
            <person name="Ruckert C."/>
            <person name="Uria A.R."/>
            <person name="Helf M.J."/>
            <person name="Takada K."/>
            <person name="Gernert C."/>
            <person name="Steffens U.A."/>
            <person name="Heycke N."/>
            <person name="Schmitt S."/>
            <person name="Rinke C."/>
            <person name="Helfrich E.J."/>
            <person name="Brachmann A.O."/>
            <person name="Gurgui C."/>
            <person name="Wakimoto T."/>
            <person name="Kracht M."/>
            <person name="Crusemann M."/>
            <person name="Hentschel U."/>
            <person name="Abe I."/>
            <person name="Matsunaga S."/>
            <person name="Kalinowski J."/>
            <person name="Takeyama H."/>
            <person name="Piel J."/>
        </authorList>
    </citation>
    <scope>NUCLEOTIDE SEQUENCE [LARGE SCALE GENOMIC DNA]</scope>
    <source>
        <strain evidence="2">TSY2</strain>
    </source>
</reference>
<evidence type="ECO:0000313" key="1">
    <source>
        <dbReference type="EMBL" id="ETX06590.1"/>
    </source>
</evidence>
<sequence>MQNGVATAGTETLYAELEAHILDRDQIGTSQIFYDLIRAERPLSEIIRETVRIHAPYTHMPYHQRIDNGVFRFVNNDHCLLSSRASLRLSQLMPKELYFLPMAQTLWYVPTGLDPWNQLIGNMPGHYGRRTYDPSKHATVPKPERHWEDQEPMYLDGSFEERLNHWLTLVERGHVIESYRVFLGLFEETGHRQELLAHLVFAGLIDVQDRMFLNRSYTTGHKSYRARATVELGYAVGWDNAHDILYAGVPDIAVGPRWHSAYEMACQVAWTQLAEAAEQPDSSLQPSPQDVSERRLYGNQQPITKAEADALVHALIEEHEPAYIEAITLLLLAGKDPRQMIDVIQVASSKVVLQVGQPASFSMPQHGYEYTNTLRWFFDHFDHPHRLKLLYVAGSFVNQTAHWVKNTPGNGEGDTRIPNNAAALSQQDVLARLDEAMVSLKPDESVAWTRAYLAGGYDPQPLVQTLAVGTVKQGNDPHNQEIGLCMIEDYLHSTAADKDHLLMACAHHTAGHIKYGDPQEAYHRFTEAFDL</sequence>
<organism evidence="1 2">
    <name type="scientific">Candidatus Entotheonella gemina</name>
    <dbReference type="NCBI Taxonomy" id="1429439"/>
    <lineage>
        <taxon>Bacteria</taxon>
        <taxon>Pseudomonadati</taxon>
        <taxon>Nitrospinota/Tectimicrobiota group</taxon>
        <taxon>Candidatus Tectimicrobiota</taxon>
        <taxon>Candidatus Entotheonellia</taxon>
        <taxon>Candidatus Entotheonellales</taxon>
        <taxon>Candidatus Entotheonellaceae</taxon>
        <taxon>Candidatus Entotheonella</taxon>
    </lineage>
</organism>
<evidence type="ECO:0000313" key="2">
    <source>
        <dbReference type="Proteomes" id="UP000019140"/>
    </source>
</evidence>
<dbReference type="Proteomes" id="UP000019140">
    <property type="component" value="Unassembled WGS sequence"/>
</dbReference>
<accession>W4M8Q7</accession>